<evidence type="ECO:0000313" key="2">
    <source>
        <dbReference type="Proteomes" id="UP001480082"/>
    </source>
</evidence>
<name>A0ACC6T6X9_9HYPH</name>
<keyword evidence="2" id="KW-1185">Reference proteome</keyword>
<comment type="caution">
    <text evidence="1">The sequence shown here is derived from an EMBL/GenBank/DDBJ whole genome shotgun (WGS) entry which is preliminary data.</text>
</comment>
<proteinExistence type="predicted"/>
<evidence type="ECO:0000313" key="1">
    <source>
        <dbReference type="EMBL" id="MER9287687.1"/>
    </source>
</evidence>
<accession>A0ACC6T6X9</accession>
<dbReference type="Proteomes" id="UP001480082">
    <property type="component" value="Unassembled WGS sequence"/>
</dbReference>
<reference evidence="1 2" key="1">
    <citation type="journal article" date="2024" name="Proc. Natl. Acad. Sci. U.S.A.">
        <title>The evolutionary genomics of adaptation to stress in wild rhizobium bacteria.</title>
        <authorList>
            <person name="Kehlet-Delgado H."/>
            <person name="Montoya A.P."/>
            <person name="Jensen K.T."/>
            <person name="Wendlandt C.E."/>
            <person name="Dexheimer C."/>
            <person name="Roberts M."/>
            <person name="Torres Martinez L."/>
            <person name="Friesen M.L."/>
            <person name="Griffitts J.S."/>
            <person name="Porter S.S."/>
        </authorList>
    </citation>
    <scope>NUCLEOTIDE SEQUENCE [LARGE SCALE GENOMIC DNA]</scope>
    <source>
        <strain evidence="1 2">M0468</strain>
    </source>
</reference>
<dbReference type="EMBL" id="JAMYRI010000023">
    <property type="protein sequence ID" value="MER9287687.1"/>
    <property type="molecule type" value="Genomic_DNA"/>
</dbReference>
<gene>
    <name evidence="1" type="ORF">NKI81_27815</name>
</gene>
<organism evidence="1 2">
    <name type="scientific">Mesorhizobium australicum</name>
    <dbReference type="NCBI Taxonomy" id="536018"/>
    <lineage>
        <taxon>Bacteria</taxon>
        <taxon>Pseudomonadati</taxon>
        <taxon>Pseudomonadota</taxon>
        <taxon>Alphaproteobacteria</taxon>
        <taxon>Hyphomicrobiales</taxon>
        <taxon>Phyllobacteriaceae</taxon>
        <taxon>Mesorhizobium</taxon>
    </lineage>
</organism>
<sequence>MRSRAATDELVAAFAAFAETKAKEALLPADVTFASVNGMDALSNLPLCGASRWKRWPAPHRGRSEAWLRLRSGARPASAARHVHVESVMFVPINVDHFV</sequence>
<protein>
    <submittedName>
        <fullName evidence="1">Uncharacterized protein</fullName>
    </submittedName>
</protein>